<keyword evidence="8 10" id="KW-0472">Membrane</keyword>
<dbReference type="OrthoDB" id="214119at2157"/>
<feature type="transmembrane region" description="Helical" evidence="10">
    <location>
        <begin position="54"/>
        <end position="76"/>
    </location>
</feature>
<dbReference type="GO" id="GO:0046677">
    <property type="term" value="P:response to antibiotic"/>
    <property type="evidence" value="ECO:0007669"/>
    <property type="project" value="UniProtKB-KW"/>
</dbReference>
<dbReference type="GO" id="GO:0015297">
    <property type="term" value="F:antiporter activity"/>
    <property type="evidence" value="ECO:0007669"/>
    <property type="project" value="InterPro"/>
</dbReference>
<keyword evidence="6 10" id="KW-0812">Transmembrane</keyword>
<evidence type="ECO:0000256" key="8">
    <source>
        <dbReference type="ARBA" id="ARBA00023136"/>
    </source>
</evidence>
<name>A0A1I4SVN7_9EURY</name>
<feature type="transmembrane region" description="Helical" evidence="10">
    <location>
        <begin position="281"/>
        <end position="304"/>
    </location>
</feature>
<comment type="similarity">
    <text evidence="2">Belongs to the multi antimicrobial extrusion (MATE) (TC 2.A.66.1) family. MepA subfamily.</text>
</comment>
<feature type="transmembrane region" description="Helical" evidence="10">
    <location>
        <begin position="140"/>
        <end position="157"/>
    </location>
</feature>
<sequence>MQDRSKLLADESIGKLLFKLSAPATVGMLVQALYNLVDTAFVGQALGENSIPAIGGIAVAFPVMMIVMATALAIGIGGASMISRSLGKKDQDRAENVMGNVLSMVLIISVLICVLGSIFITPILRLFGATDTILPYATDYLSIILYGSVFFMFALAMNNVVRSEGNAKVAMYTMLISALVNIILDPFFIFNSGYIEFNFLADKLGIVIQPLYVYGFGLGVKGAAIATVLAQTTGAIFLVWYFASGNSSLRFHTRYLIPKWDIAKESISIGMGPLARNASSSLVVIVLNNILIAYGGGDIAIAIFGVANRLFMFTFMPMYGIVQGLQPIVGFNYGARKFSRVMESVKLSMFVTTTMAIIGFIVLIAFPEQLFRIFTTDQQLISSGKYATRIMVLALPLVGFQVVGASLYQAIGKARPSFLLAMSRQLLFLIPLVLILPHFFQLTGVWMAFPLSDSLSFMLTLVMVIREFKVLSGMGETIA</sequence>
<evidence type="ECO:0000256" key="3">
    <source>
        <dbReference type="ARBA" id="ARBA00022106"/>
    </source>
</evidence>
<reference evidence="12" key="1">
    <citation type="submission" date="2016-10" db="EMBL/GenBank/DDBJ databases">
        <authorList>
            <person name="Varghese N."/>
            <person name="Submissions S."/>
        </authorList>
    </citation>
    <scope>NUCLEOTIDE SEQUENCE [LARGE SCALE GENOMIC DNA]</scope>
    <source>
        <strain evidence="12">Mob M</strain>
    </source>
</reference>
<evidence type="ECO:0000256" key="4">
    <source>
        <dbReference type="ARBA" id="ARBA00022448"/>
    </source>
</evidence>
<proteinExistence type="inferred from homology"/>
<dbReference type="CDD" id="cd13143">
    <property type="entry name" value="MATE_MepA_like"/>
    <property type="match status" value="1"/>
</dbReference>
<dbReference type="GO" id="GO:0042910">
    <property type="term" value="F:xenobiotic transmembrane transporter activity"/>
    <property type="evidence" value="ECO:0007669"/>
    <property type="project" value="InterPro"/>
</dbReference>
<dbReference type="InterPro" id="IPR048279">
    <property type="entry name" value="MdtK-like"/>
</dbReference>
<gene>
    <name evidence="11" type="ORF">SAMN04488696_2040</name>
</gene>
<dbReference type="Pfam" id="PF01554">
    <property type="entry name" value="MatE"/>
    <property type="match status" value="2"/>
</dbReference>
<keyword evidence="9" id="KW-0046">Antibiotic resistance</keyword>
<keyword evidence="4" id="KW-0813">Transport</keyword>
<dbReference type="EMBL" id="FOUJ01000004">
    <property type="protein sequence ID" value="SFM68512.1"/>
    <property type="molecule type" value="Genomic_DNA"/>
</dbReference>
<evidence type="ECO:0000256" key="5">
    <source>
        <dbReference type="ARBA" id="ARBA00022475"/>
    </source>
</evidence>
<dbReference type="GO" id="GO:0005886">
    <property type="term" value="C:plasma membrane"/>
    <property type="evidence" value="ECO:0007669"/>
    <property type="project" value="UniProtKB-SubCell"/>
</dbReference>
<feature type="transmembrane region" description="Helical" evidence="10">
    <location>
        <begin position="16"/>
        <end position="34"/>
    </location>
</feature>
<dbReference type="PANTHER" id="PTHR43823">
    <property type="entry name" value="SPORULATION PROTEIN YKVU"/>
    <property type="match status" value="1"/>
</dbReference>
<keyword evidence="5" id="KW-1003">Cell membrane</keyword>
<evidence type="ECO:0000256" key="6">
    <source>
        <dbReference type="ARBA" id="ARBA00022692"/>
    </source>
</evidence>
<protein>
    <recommendedName>
        <fullName evidence="3">Multidrug export protein MepA</fullName>
    </recommendedName>
</protein>
<evidence type="ECO:0000313" key="12">
    <source>
        <dbReference type="Proteomes" id="UP000198535"/>
    </source>
</evidence>
<feature type="transmembrane region" description="Helical" evidence="10">
    <location>
        <begin position="418"/>
        <end position="440"/>
    </location>
</feature>
<evidence type="ECO:0000256" key="7">
    <source>
        <dbReference type="ARBA" id="ARBA00022989"/>
    </source>
</evidence>
<evidence type="ECO:0000256" key="9">
    <source>
        <dbReference type="ARBA" id="ARBA00023251"/>
    </source>
</evidence>
<dbReference type="AlphaFoldDB" id="A0A1I4SVN7"/>
<dbReference type="PIRSF" id="PIRSF006603">
    <property type="entry name" value="DinF"/>
    <property type="match status" value="1"/>
</dbReference>
<dbReference type="RefSeq" id="WP_091936569.1">
    <property type="nucleotide sequence ID" value="NZ_FOUJ01000004.1"/>
</dbReference>
<feature type="transmembrane region" description="Helical" evidence="10">
    <location>
        <begin position="97"/>
        <end position="120"/>
    </location>
</feature>
<feature type="transmembrane region" description="Helical" evidence="10">
    <location>
        <begin position="169"/>
        <end position="191"/>
    </location>
</feature>
<organism evidence="11 12">
    <name type="scientific">Methanolobus profundi</name>
    <dbReference type="NCBI Taxonomy" id="487685"/>
    <lineage>
        <taxon>Archaea</taxon>
        <taxon>Methanobacteriati</taxon>
        <taxon>Methanobacteriota</taxon>
        <taxon>Stenosarchaea group</taxon>
        <taxon>Methanomicrobia</taxon>
        <taxon>Methanosarcinales</taxon>
        <taxon>Methanosarcinaceae</taxon>
        <taxon>Methanolobus</taxon>
    </lineage>
</organism>
<dbReference type="InterPro" id="IPR051327">
    <property type="entry name" value="MATE_MepA_subfamily"/>
</dbReference>
<evidence type="ECO:0000256" key="10">
    <source>
        <dbReference type="SAM" id="Phobius"/>
    </source>
</evidence>
<keyword evidence="7 10" id="KW-1133">Transmembrane helix</keyword>
<dbReference type="Proteomes" id="UP000198535">
    <property type="component" value="Unassembled WGS sequence"/>
</dbReference>
<comment type="subcellular location">
    <subcellularLocation>
        <location evidence="1">Cell membrane</location>
        <topology evidence="1">Multi-pass membrane protein</topology>
    </subcellularLocation>
</comment>
<keyword evidence="12" id="KW-1185">Reference proteome</keyword>
<accession>A0A1I4SVN7</accession>
<evidence type="ECO:0000313" key="11">
    <source>
        <dbReference type="EMBL" id="SFM68512.1"/>
    </source>
</evidence>
<feature type="transmembrane region" description="Helical" evidence="10">
    <location>
        <begin position="211"/>
        <end position="243"/>
    </location>
</feature>
<dbReference type="InterPro" id="IPR045070">
    <property type="entry name" value="MATE_MepA-like"/>
</dbReference>
<feature type="transmembrane region" description="Helical" evidence="10">
    <location>
        <begin position="347"/>
        <end position="366"/>
    </location>
</feature>
<feature type="transmembrane region" description="Helical" evidence="10">
    <location>
        <begin position="310"/>
        <end position="335"/>
    </location>
</feature>
<feature type="transmembrane region" description="Helical" evidence="10">
    <location>
        <begin position="386"/>
        <end position="411"/>
    </location>
</feature>
<evidence type="ECO:0000256" key="1">
    <source>
        <dbReference type="ARBA" id="ARBA00004651"/>
    </source>
</evidence>
<dbReference type="PANTHER" id="PTHR43823:SF3">
    <property type="entry name" value="MULTIDRUG EXPORT PROTEIN MEPA"/>
    <property type="match status" value="1"/>
</dbReference>
<dbReference type="STRING" id="487685.SAMN04488696_2040"/>
<evidence type="ECO:0000256" key="2">
    <source>
        <dbReference type="ARBA" id="ARBA00008417"/>
    </source>
</evidence>
<dbReference type="InterPro" id="IPR002528">
    <property type="entry name" value="MATE_fam"/>
</dbReference>